<sequence length="196" mass="22646">MTRGKSVGRHCGAAMVGMKTRLIFLGGWNKNRWNFEENTYNVRKKRLDSSISGSEINNNSLENTGLLNYADNTTMSDSMPSVELSHQAIQHSRTNQFLYLTQHQSQFQYMPLFNDCPPILKTSSQKGTYNTPKPWELLRIYLLKRNYWVHLRVKGLPEMECVAFLSNNAFQSNNLFVVGRTRDASNRITMGWIKDE</sequence>
<dbReference type="Proteomes" id="UP000789572">
    <property type="component" value="Unassembled WGS sequence"/>
</dbReference>
<evidence type="ECO:0000313" key="2">
    <source>
        <dbReference type="Proteomes" id="UP000789572"/>
    </source>
</evidence>
<comment type="caution">
    <text evidence="1">The sequence shown here is derived from an EMBL/GenBank/DDBJ whole genome shotgun (WGS) entry which is preliminary data.</text>
</comment>
<protein>
    <submittedName>
        <fullName evidence="1">6766_t:CDS:1</fullName>
    </submittedName>
</protein>
<gene>
    <name evidence="1" type="ORF">POCULU_LOCUS100</name>
</gene>
<keyword evidence="2" id="KW-1185">Reference proteome</keyword>
<dbReference type="AlphaFoldDB" id="A0A9N8VK48"/>
<dbReference type="EMBL" id="CAJVPJ010000005">
    <property type="protein sequence ID" value="CAG8452377.1"/>
    <property type="molecule type" value="Genomic_DNA"/>
</dbReference>
<evidence type="ECO:0000313" key="1">
    <source>
        <dbReference type="EMBL" id="CAG8452377.1"/>
    </source>
</evidence>
<organism evidence="1 2">
    <name type="scientific">Paraglomus occultum</name>
    <dbReference type="NCBI Taxonomy" id="144539"/>
    <lineage>
        <taxon>Eukaryota</taxon>
        <taxon>Fungi</taxon>
        <taxon>Fungi incertae sedis</taxon>
        <taxon>Mucoromycota</taxon>
        <taxon>Glomeromycotina</taxon>
        <taxon>Glomeromycetes</taxon>
        <taxon>Paraglomerales</taxon>
        <taxon>Paraglomeraceae</taxon>
        <taxon>Paraglomus</taxon>
    </lineage>
</organism>
<accession>A0A9N8VK48</accession>
<proteinExistence type="predicted"/>
<dbReference type="OrthoDB" id="10250130at2759"/>
<name>A0A9N8VK48_9GLOM</name>
<reference evidence="1" key="1">
    <citation type="submission" date="2021-06" db="EMBL/GenBank/DDBJ databases">
        <authorList>
            <person name="Kallberg Y."/>
            <person name="Tangrot J."/>
            <person name="Rosling A."/>
        </authorList>
    </citation>
    <scope>NUCLEOTIDE SEQUENCE</scope>
    <source>
        <strain evidence="1">IA702</strain>
    </source>
</reference>